<sequence>MIACGLGNPGTEYEHTRHNVGFDVVATVAAFLHVPMRKRFCRPYERGDGFFSSGTRFVLMRPLTFMNGSGRILKYVQRLLRLPGTDLIVVCDQMDLPCGSIRIRKGGKDAGHRGLKSIIQHYGSEDFIRLYIGVGRPSAGTSVVEHVLSRPAPDEVPAFQKGIARGADALAALLAGRPLQEVMNEFNGKIPD</sequence>
<evidence type="ECO:0000256" key="2">
    <source>
        <dbReference type="ARBA" id="ARBA00022801"/>
    </source>
</evidence>
<proteinExistence type="predicted"/>
<organism evidence="4 5">
    <name type="scientific">Parasphaerochaeta coccoides (strain ATCC BAA-1237 / DSM 17374 / SPN1)</name>
    <name type="common">Sphaerochaeta coccoides</name>
    <dbReference type="NCBI Taxonomy" id="760011"/>
    <lineage>
        <taxon>Bacteria</taxon>
        <taxon>Pseudomonadati</taxon>
        <taxon>Spirochaetota</taxon>
        <taxon>Spirochaetia</taxon>
        <taxon>Spirochaetales</taxon>
        <taxon>Sphaerochaetaceae</taxon>
        <taxon>Parasphaerochaeta</taxon>
    </lineage>
</organism>
<evidence type="ECO:0000256" key="3">
    <source>
        <dbReference type="ARBA" id="ARBA00022884"/>
    </source>
</evidence>
<gene>
    <name evidence="4" type="ordered locus">Spico_0972</name>
</gene>
<dbReference type="InterPro" id="IPR001328">
    <property type="entry name" value="Pept_tRNA_hydro"/>
</dbReference>
<dbReference type="RefSeq" id="WP_013739591.1">
    <property type="nucleotide sequence ID" value="NC_015436.1"/>
</dbReference>
<dbReference type="HOGENOM" id="CLU_062456_4_1_12"/>
<reference evidence="5" key="1">
    <citation type="submission" date="2011-04" db="EMBL/GenBank/DDBJ databases">
        <title>The complete genome of Spirochaeta coccoides DSM 17374.</title>
        <authorList>
            <person name="Lucas S."/>
            <person name="Copeland A."/>
            <person name="Lapidus A."/>
            <person name="Bruce D."/>
            <person name="Goodwin L."/>
            <person name="Pitluck S."/>
            <person name="Peters L."/>
            <person name="Kyrpides N."/>
            <person name="Mavromatis K."/>
            <person name="Pagani I."/>
            <person name="Ivanova N."/>
            <person name="Ovchinnikova G."/>
            <person name="Lu M."/>
            <person name="Detter J.C."/>
            <person name="Tapia R."/>
            <person name="Han C."/>
            <person name="Land M."/>
            <person name="Hauser L."/>
            <person name="Markowitz V."/>
            <person name="Cheng J.-F."/>
            <person name="Hugenholtz P."/>
            <person name="Woyke T."/>
            <person name="Wu D."/>
            <person name="Spring S."/>
            <person name="Schroeder M."/>
            <person name="Brambilla E."/>
            <person name="Klenk H.-P."/>
            <person name="Eisen J.A."/>
        </authorList>
    </citation>
    <scope>NUCLEOTIDE SEQUENCE [LARGE SCALE GENOMIC DNA]</scope>
    <source>
        <strain evidence="5">ATCC BAA-1237 / DSM 17374 / SPN1</strain>
    </source>
</reference>
<evidence type="ECO:0000313" key="5">
    <source>
        <dbReference type="Proteomes" id="UP000007939"/>
    </source>
</evidence>
<dbReference type="InterPro" id="IPR036416">
    <property type="entry name" value="Pept_tRNA_hydro_sf"/>
</dbReference>
<reference evidence="4 5" key="2">
    <citation type="journal article" date="2012" name="Stand. Genomic Sci.">
        <title>Complete genome sequence of the termite hindgut bacterium Spirochaeta coccoides type strain (SPN1(T)), reclassification in the genus Sphaerochaeta as Sphaerochaeta coccoides comb. nov. and emendations of the family Spirochaetaceae and the genus Sphaerochaeta.</title>
        <authorList>
            <person name="Abt B."/>
            <person name="Han C."/>
            <person name="Scheuner C."/>
            <person name="Lu M."/>
            <person name="Lapidus A."/>
            <person name="Nolan M."/>
            <person name="Lucas S."/>
            <person name="Hammon N."/>
            <person name="Deshpande S."/>
            <person name="Cheng J.F."/>
            <person name="Tapia R."/>
            <person name="Goodwin L.A."/>
            <person name="Pitluck S."/>
            <person name="Liolios K."/>
            <person name="Pagani I."/>
            <person name="Ivanova N."/>
            <person name="Mavromatis K."/>
            <person name="Mikhailova N."/>
            <person name="Huntemann M."/>
            <person name="Pati A."/>
            <person name="Chen A."/>
            <person name="Palaniappan K."/>
            <person name="Land M."/>
            <person name="Hauser L."/>
            <person name="Brambilla E.M."/>
            <person name="Rohde M."/>
            <person name="Spring S."/>
            <person name="Gronow S."/>
            <person name="Goker M."/>
            <person name="Woyke T."/>
            <person name="Bristow J."/>
            <person name="Eisen J.A."/>
            <person name="Markowitz V."/>
            <person name="Hugenholtz P."/>
            <person name="Kyrpides N.C."/>
            <person name="Klenk H.P."/>
            <person name="Detter J.C."/>
        </authorList>
    </citation>
    <scope>NUCLEOTIDE SEQUENCE [LARGE SCALE GENOMIC DNA]</scope>
    <source>
        <strain evidence="5">ATCC BAA-1237 / DSM 17374 / SPN1</strain>
    </source>
</reference>
<dbReference type="PANTHER" id="PTHR17224">
    <property type="entry name" value="PEPTIDYL-TRNA HYDROLASE"/>
    <property type="match status" value="1"/>
</dbReference>
<dbReference type="GO" id="GO:0004045">
    <property type="term" value="F:peptidyl-tRNA hydrolase activity"/>
    <property type="evidence" value="ECO:0007669"/>
    <property type="project" value="UniProtKB-EC"/>
</dbReference>
<name>F4GIR2_PARC1</name>
<dbReference type="SUPFAM" id="SSF53178">
    <property type="entry name" value="Peptidyl-tRNA hydrolase-like"/>
    <property type="match status" value="1"/>
</dbReference>
<dbReference type="Pfam" id="PF01195">
    <property type="entry name" value="Pept_tRNA_hydro"/>
    <property type="match status" value="1"/>
</dbReference>
<dbReference type="KEGG" id="scc:Spico_0972"/>
<dbReference type="CDD" id="cd00462">
    <property type="entry name" value="PTH"/>
    <property type="match status" value="1"/>
</dbReference>
<dbReference type="Proteomes" id="UP000007939">
    <property type="component" value="Chromosome"/>
</dbReference>
<dbReference type="PANTHER" id="PTHR17224:SF1">
    <property type="entry name" value="PEPTIDYL-TRNA HYDROLASE"/>
    <property type="match status" value="1"/>
</dbReference>
<dbReference type="EC" id="3.1.1.29" evidence="4"/>
<evidence type="ECO:0000313" key="4">
    <source>
        <dbReference type="EMBL" id="AEC02196.1"/>
    </source>
</evidence>
<dbReference type="NCBIfam" id="TIGR00447">
    <property type="entry name" value="pth"/>
    <property type="match status" value="1"/>
</dbReference>
<keyword evidence="2 4" id="KW-0378">Hydrolase</keyword>
<keyword evidence="3" id="KW-0694">RNA-binding</keyword>
<keyword evidence="5" id="KW-1185">Reference proteome</keyword>
<accession>F4GIR2</accession>
<keyword evidence="1" id="KW-0820">tRNA-binding</keyword>
<dbReference type="GO" id="GO:0000049">
    <property type="term" value="F:tRNA binding"/>
    <property type="evidence" value="ECO:0007669"/>
    <property type="project" value="UniProtKB-KW"/>
</dbReference>
<dbReference type="Gene3D" id="3.40.50.1470">
    <property type="entry name" value="Peptidyl-tRNA hydrolase"/>
    <property type="match status" value="1"/>
</dbReference>
<dbReference type="AlphaFoldDB" id="F4GIR2"/>
<dbReference type="STRING" id="760011.Spico_0972"/>
<dbReference type="EMBL" id="CP002659">
    <property type="protein sequence ID" value="AEC02196.1"/>
    <property type="molecule type" value="Genomic_DNA"/>
</dbReference>
<evidence type="ECO:0000256" key="1">
    <source>
        <dbReference type="ARBA" id="ARBA00022555"/>
    </source>
</evidence>
<protein>
    <submittedName>
        <fullName evidence="4">Peptidyl-tRNA hydrolase</fullName>
        <ecNumber evidence="4">3.1.1.29</ecNumber>
    </submittedName>
</protein>
<dbReference type="eggNOG" id="COG0193">
    <property type="taxonomic scope" value="Bacteria"/>
</dbReference>